<sequence length="21" mass="2577">MGMRGEEKGILIKWMRREDLQ</sequence>
<dbReference type="EMBL" id="GBXM01052417">
    <property type="protein sequence ID" value="JAH56160.1"/>
    <property type="molecule type" value="Transcribed_RNA"/>
</dbReference>
<proteinExistence type="predicted"/>
<reference evidence="1" key="2">
    <citation type="journal article" date="2015" name="Fish Shellfish Immunol.">
        <title>Early steps in the European eel (Anguilla anguilla)-Vibrio vulnificus interaction in the gills: Role of the RtxA13 toxin.</title>
        <authorList>
            <person name="Callol A."/>
            <person name="Pajuelo D."/>
            <person name="Ebbesson L."/>
            <person name="Teles M."/>
            <person name="MacKenzie S."/>
            <person name="Amaro C."/>
        </authorList>
    </citation>
    <scope>NUCLEOTIDE SEQUENCE</scope>
</reference>
<reference evidence="1" key="1">
    <citation type="submission" date="2014-11" db="EMBL/GenBank/DDBJ databases">
        <authorList>
            <person name="Amaro Gonzalez C."/>
        </authorList>
    </citation>
    <scope>NUCLEOTIDE SEQUENCE</scope>
</reference>
<name>A0A0E9TTB9_ANGAN</name>
<protein>
    <submittedName>
        <fullName evidence="1">Uncharacterized protein</fullName>
    </submittedName>
</protein>
<organism evidence="1">
    <name type="scientific">Anguilla anguilla</name>
    <name type="common">European freshwater eel</name>
    <name type="synonym">Muraena anguilla</name>
    <dbReference type="NCBI Taxonomy" id="7936"/>
    <lineage>
        <taxon>Eukaryota</taxon>
        <taxon>Metazoa</taxon>
        <taxon>Chordata</taxon>
        <taxon>Craniata</taxon>
        <taxon>Vertebrata</taxon>
        <taxon>Euteleostomi</taxon>
        <taxon>Actinopterygii</taxon>
        <taxon>Neopterygii</taxon>
        <taxon>Teleostei</taxon>
        <taxon>Anguilliformes</taxon>
        <taxon>Anguillidae</taxon>
        <taxon>Anguilla</taxon>
    </lineage>
</organism>
<dbReference type="AlphaFoldDB" id="A0A0E9TTB9"/>
<accession>A0A0E9TTB9</accession>
<evidence type="ECO:0000313" key="1">
    <source>
        <dbReference type="EMBL" id="JAH56160.1"/>
    </source>
</evidence>